<dbReference type="SUPFAM" id="SSF53448">
    <property type="entry name" value="Nucleotide-diphospho-sugar transferases"/>
    <property type="match status" value="1"/>
</dbReference>
<reference evidence="2 3" key="1">
    <citation type="submission" date="2022-03" db="EMBL/GenBank/DDBJ databases">
        <authorList>
            <person name="Koch H."/>
        </authorList>
    </citation>
    <scope>NUCLEOTIDE SEQUENCE [LARGE SCALE GENOMIC DNA]</scope>
    <source>
        <strain evidence="2 3">G1</strain>
    </source>
</reference>
<dbReference type="InterPro" id="IPR050834">
    <property type="entry name" value="Glycosyltransf_2"/>
</dbReference>
<dbReference type="RefSeq" id="WP_305730918.1">
    <property type="nucleotide sequence ID" value="NZ_OW150024.1"/>
</dbReference>
<protein>
    <submittedName>
        <fullName evidence="2">Family 2 glycosyl transferase</fullName>
    </submittedName>
</protein>
<organism evidence="2 3">
    <name type="scientific">Trichlorobacter ammonificans</name>
    <dbReference type="NCBI Taxonomy" id="2916410"/>
    <lineage>
        <taxon>Bacteria</taxon>
        <taxon>Pseudomonadati</taxon>
        <taxon>Thermodesulfobacteriota</taxon>
        <taxon>Desulfuromonadia</taxon>
        <taxon>Geobacterales</taxon>
        <taxon>Geobacteraceae</taxon>
        <taxon>Trichlorobacter</taxon>
    </lineage>
</organism>
<evidence type="ECO:0000259" key="1">
    <source>
        <dbReference type="Pfam" id="PF00535"/>
    </source>
</evidence>
<evidence type="ECO:0000313" key="3">
    <source>
        <dbReference type="Proteomes" id="UP001295463"/>
    </source>
</evidence>
<dbReference type="CDD" id="cd00761">
    <property type="entry name" value="Glyco_tranf_GTA_type"/>
    <property type="match status" value="1"/>
</dbReference>
<dbReference type="Proteomes" id="UP001295463">
    <property type="component" value="Chromosome"/>
</dbReference>
<evidence type="ECO:0000313" key="2">
    <source>
        <dbReference type="EMBL" id="CAH2029941.1"/>
    </source>
</evidence>
<dbReference type="Gene3D" id="3.90.550.10">
    <property type="entry name" value="Spore Coat Polysaccharide Biosynthesis Protein SpsA, Chain A"/>
    <property type="match status" value="1"/>
</dbReference>
<keyword evidence="2" id="KW-0808">Transferase</keyword>
<dbReference type="InterPro" id="IPR001173">
    <property type="entry name" value="Glyco_trans_2-like"/>
</dbReference>
<gene>
    <name evidence="2" type="ORF">GEAMG1_0119</name>
</gene>
<sequence length="320" mass="36543">MPKLANATTSIIIRCCNEEQHIGKLLAGICQQTISDVEIVIVDSGSTDATLAIASRYPVKVVHIRPADFTFGRALNIGCEAASGEILVIASAHVYPVYNDWLEKLTSFFFDPKVALVYGKQRGNEVSKYSELRIFQKWFPDASSGFQSHPFCNNANAAIRRSVWECCRYDENLTGLEDLDWAKRILVEGHRMAYSAEAEIIHVHEENLSRILNRYRREAIAMKTIFPDETFSFLDFITLFVSNSINDLYYAAHDRVLLKKFGEIIAFRLLQFWGTYRGYCQHGPISAHLKDRFYYPNQWNPIPSTTSADEAQRKIDYSSL</sequence>
<feature type="domain" description="Glycosyltransferase 2-like" evidence="1">
    <location>
        <begin position="10"/>
        <end position="165"/>
    </location>
</feature>
<dbReference type="PANTHER" id="PTHR43685:SF13">
    <property type="entry name" value="O ANTIGEN BIOSYNTHESIS RHAMNOSYLTRANSFERASE RFBN"/>
    <property type="match status" value="1"/>
</dbReference>
<keyword evidence="3" id="KW-1185">Reference proteome</keyword>
<dbReference type="InterPro" id="IPR029044">
    <property type="entry name" value="Nucleotide-diphossugar_trans"/>
</dbReference>
<accession>A0ABM9D6A9</accession>
<name>A0ABM9D6A9_9BACT</name>
<dbReference type="GO" id="GO:0016740">
    <property type="term" value="F:transferase activity"/>
    <property type="evidence" value="ECO:0007669"/>
    <property type="project" value="UniProtKB-KW"/>
</dbReference>
<dbReference type="Pfam" id="PF00535">
    <property type="entry name" value="Glycos_transf_2"/>
    <property type="match status" value="1"/>
</dbReference>
<dbReference type="EMBL" id="OW150024">
    <property type="protein sequence ID" value="CAH2029941.1"/>
    <property type="molecule type" value="Genomic_DNA"/>
</dbReference>
<proteinExistence type="predicted"/>
<dbReference type="PANTHER" id="PTHR43685">
    <property type="entry name" value="GLYCOSYLTRANSFERASE"/>
    <property type="match status" value="1"/>
</dbReference>